<keyword evidence="4 5" id="KW-0472">Membrane</keyword>
<keyword evidence="3 5" id="KW-1133">Transmembrane helix</keyword>
<evidence type="ECO:0000313" key="8">
    <source>
        <dbReference type="Proteomes" id="UP000179840"/>
    </source>
</evidence>
<comment type="caution">
    <text evidence="7">The sequence shown here is derived from an EMBL/GenBank/DDBJ whole genome shotgun (WGS) entry which is preliminary data.</text>
</comment>
<feature type="transmembrane region" description="Helical" evidence="5">
    <location>
        <begin position="346"/>
        <end position="372"/>
    </location>
</feature>
<evidence type="ECO:0000256" key="5">
    <source>
        <dbReference type="SAM" id="Phobius"/>
    </source>
</evidence>
<evidence type="ECO:0000256" key="1">
    <source>
        <dbReference type="ARBA" id="ARBA00004141"/>
    </source>
</evidence>
<dbReference type="PANTHER" id="PTHR23508">
    <property type="entry name" value="CARBOXYLIC ACID TRANSPORTER PROTEIN HOMOLOG"/>
    <property type="match status" value="1"/>
</dbReference>
<dbReference type="CDD" id="cd17365">
    <property type="entry name" value="MFS_PcaK_like"/>
    <property type="match status" value="1"/>
</dbReference>
<dbReference type="GO" id="GO:0005886">
    <property type="term" value="C:plasma membrane"/>
    <property type="evidence" value="ECO:0007669"/>
    <property type="project" value="TreeGrafter"/>
</dbReference>
<evidence type="ECO:0000256" key="3">
    <source>
        <dbReference type="ARBA" id="ARBA00022989"/>
    </source>
</evidence>
<dbReference type="InterPro" id="IPR011701">
    <property type="entry name" value="MFS"/>
</dbReference>
<feature type="transmembrane region" description="Helical" evidence="5">
    <location>
        <begin position="24"/>
        <end position="47"/>
    </location>
</feature>
<name>A0A1S1UB75_9BURK</name>
<dbReference type="EMBL" id="LFKP01000007">
    <property type="protein sequence ID" value="OHV96971.1"/>
    <property type="molecule type" value="Genomic_DNA"/>
</dbReference>
<dbReference type="AlphaFoldDB" id="A0A1S1UB75"/>
<feature type="transmembrane region" description="Helical" evidence="5">
    <location>
        <begin position="175"/>
        <end position="199"/>
    </location>
</feature>
<reference evidence="7 8" key="1">
    <citation type="submission" date="2015-06" db="EMBL/GenBank/DDBJ databases">
        <title>Draft genome sequencing of a biphenyl-degrading bacterium, Janthinobacterium lividum MEG1.</title>
        <authorList>
            <person name="Shimodaira J."/>
            <person name="Hatta T."/>
        </authorList>
    </citation>
    <scope>NUCLEOTIDE SEQUENCE [LARGE SCALE GENOMIC DNA]</scope>
    <source>
        <strain evidence="7 8">MEG1</strain>
    </source>
</reference>
<proteinExistence type="predicted"/>
<feature type="transmembrane region" description="Helical" evidence="5">
    <location>
        <begin position="149"/>
        <end position="169"/>
    </location>
</feature>
<feature type="transmembrane region" description="Helical" evidence="5">
    <location>
        <begin position="384"/>
        <end position="406"/>
    </location>
</feature>
<dbReference type="SUPFAM" id="SSF103473">
    <property type="entry name" value="MFS general substrate transporter"/>
    <property type="match status" value="1"/>
</dbReference>
<feature type="transmembrane region" description="Helical" evidence="5">
    <location>
        <begin position="248"/>
        <end position="272"/>
    </location>
</feature>
<gene>
    <name evidence="7" type="ORF">AKG95_11765</name>
</gene>
<feature type="transmembrane region" description="Helical" evidence="5">
    <location>
        <begin position="59"/>
        <end position="79"/>
    </location>
</feature>
<dbReference type="Pfam" id="PF07690">
    <property type="entry name" value="MFS_1"/>
    <property type="match status" value="1"/>
</dbReference>
<dbReference type="InterPro" id="IPR020846">
    <property type="entry name" value="MFS_dom"/>
</dbReference>
<accession>A0A1S1UB75</accession>
<comment type="subcellular location">
    <subcellularLocation>
        <location evidence="1">Membrane</location>
        <topology evidence="1">Multi-pass membrane protein</topology>
    </subcellularLocation>
</comment>
<dbReference type="Proteomes" id="UP000179840">
    <property type="component" value="Unassembled WGS sequence"/>
</dbReference>
<dbReference type="Gene3D" id="1.20.1250.20">
    <property type="entry name" value="MFS general substrate transporter like domains"/>
    <property type="match status" value="2"/>
</dbReference>
<feature type="transmembrane region" description="Helical" evidence="5">
    <location>
        <begin position="412"/>
        <end position="431"/>
    </location>
</feature>
<evidence type="ECO:0000256" key="2">
    <source>
        <dbReference type="ARBA" id="ARBA00022692"/>
    </source>
</evidence>
<sequence length="453" mass="47438">MTTHAGTDVQHFLDSHPFSRYQKLILWLCFLIVAIDGFDTASIGFIAPAIRAEWGLTPAALAPLFGAGLFGLMAGSFLFGPLADRYGRRPVLIVSVAFFGAASLLSAWSTDLTMLLVLRFLTGLGLGGAMPTSVTMTSEYCPQQRRSGLVTMMFCGFTIGSALGGLASAQLLHLIGWRGVLMLGGALPLLLVPVLLLALPESLRWLVLKGRDGSQVLSIARRIAPTLAALPRLVVSDKKLAGSPMAELFRPGVIGGTLLLWSTFFMSLLIIYLLSSWMPTLLNGNGLSLSNASLVTMMFQVGGTVGAILLGRWMDRYSPHKVLSIAYLAAAGCIVVVALSGSSLALLVLAVFGVGFGVSGSQVGANALAAAFYPTSSRATGVSWAAAVGRSGSVLGSMAGGLMLTLKLDNETIFFLLAIPAVLASLALLAMGRLMRTRTAVSAVPATLKESTV</sequence>
<evidence type="ECO:0000313" key="7">
    <source>
        <dbReference type="EMBL" id="OHV96971.1"/>
    </source>
</evidence>
<dbReference type="GO" id="GO:0046943">
    <property type="term" value="F:carboxylic acid transmembrane transporter activity"/>
    <property type="evidence" value="ECO:0007669"/>
    <property type="project" value="TreeGrafter"/>
</dbReference>
<dbReference type="RefSeq" id="WP_071077075.1">
    <property type="nucleotide sequence ID" value="NZ_LFKP01000007.1"/>
</dbReference>
<dbReference type="InterPro" id="IPR036259">
    <property type="entry name" value="MFS_trans_sf"/>
</dbReference>
<dbReference type="PROSITE" id="PS50850">
    <property type="entry name" value="MFS"/>
    <property type="match status" value="1"/>
</dbReference>
<feature type="transmembrane region" description="Helical" evidence="5">
    <location>
        <begin position="322"/>
        <end position="340"/>
    </location>
</feature>
<organism evidence="7 8">
    <name type="scientific">Janthinobacterium lividum</name>
    <dbReference type="NCBI Taxonomy" id="29581"/>
    <lineage>
        <taxon>Bacteria</taxon>
        <taxon>Pseudomonadati</taxon>
        <taxon>Pseudomonadota</taxon>
        <taxon>Betaproteobacteria</taxon>
        <taxon>Burkholderiales</taxon>
        <taxon>Oxalobacteraceae</taxon>
        <taxon>Janthinobacterium</taxon>
    </lineage>
</organism>
<protein>
    <submittedName>
        <fullName evidence="7">4-hydroxybenzoate transporter</fullName>
    </submittedName>
</protein>
<evidence type="ECO:0000256" key="4">
    <source>
        <dbReference type="ARBA" id="ARBA00023136"/>
    </source>
</evidence>
<dbReference type="PANTHER" id="PTHR23508:SF10">
    <property type="entry name" value="CARBOXYLIC ACID TRANSPORTER PROTEIN HOMOLOG"/>
    <property type="match status" value="1"/>
</dbReference>
<feature type="domain" description="Major facilitator superfamily (MFS) profile" evidence="6">
    <location>
        <begin position="25"/>
        <end position="436"/>
    </location>
</feature>
<feature type="transmembrane region" description="Helical" evidence="5">
    <location>
        <begin position="91"/>
        <end position="110"/>
    </location>
</feature>
<keyword evidence="2 5" id="KW-0812">Transmembrane</keyword>
<feature type="transmembrane region" description="Helical" evidence="5">
    <location>
        <begin position="116"/>
        <end position="137"/>
    </location>
</feature>
<feature type="transmembrane region" description="Helical" evidence="5">
    <location>
        <begin position="292"/>
        <end position="310"/>
    </location>
</feature>
<evidence type="ECO:0000259" key="6">
    <source>
        <dbReference type="PROSITE" id="PS50850"/>
    </source>
</evidence>